<dbReference type="AlphaFoldDB" id="A0AAV5VNZ6"/>
<sequence>CYSICLRKFLRRNGFSLCEECKNWHAAQSKISTDSEQNSTFVVLAVSNDFIAENRRTFQQLISTTKGLTKNLETITALHAQLDRQIEVLEEVCNQQREAMLNMLMRQLGQPAEEVRMILDRPQPSDVHPD</sequence>
<keyword evidence="3" id="KW-1185">Reference proteome</keyword>
<feature type="coiled-coil region" evidence="1">
    <location>
        <begin position="72"/>
        <end position="99"/>
    </location>
</feature>
<evidence type="ECO:0000313" key="2">
    <source>
        <dbReference type="EMBL" id="GMT20402.1"/>
    </source>
</evidence>
<proteinExistence type="predicted"/>
<evidence type="ECO:0000313" key="3">
    <source>
        <dbReference type="Proteomes" id="UP001432322"/>
    </source>
</evidence>
<name>A0AAV5VNZ6_9BILA</name>
<protein>
    <submittedName>
        <fullName evidence="2">Uncharacterized protein</fullName>
    </submittedName>
</protein>
<gene>
    <name evidence="2" type="ORF">PFISCL1PPCAC_11699</name>
</gene>
<evidence type="ECO:0000256" key="1">
    <source>
        <dbReference type="SAM" id="Coils"/>
    </source>
</evidence>
<dbReference type="Proteomes" id="UP001432322">
    <property type="component" value="Unassembled WGS sequence"/>
</dbReference>
<reference evidence="2" key="1">
    <citation type="submission" date="2023-10" db="EMBL/GenBank/DDBJ databases">
        <title>Genome assembly of Pristionchus species.</title>
        <authorList>
            <person name="Yoshida K."/>
            <person name="Sommer R.J."/>
        </authorList>
    </citation>
    <scope>NUCLEOTIDE SEQUENCE</scope>
    <source>
        <strain evidence="2">RS5133</strain>
    </source>
</reference>
<feature type="non-terminal residue" evidence="2">
    <location>
        <position position="1"/>
    </location>
</feature>
<accession>A0AAV5VNZ6</accession>
<organism evidence="2 3">
    <name type="scientific">Pristionchus fissidentatus</name>
    <dbReference type="NCBI Taxonomy" id="1538716"/>
    <lineage>
        <taxon>Eukaryota</taxon>
        <taxon>Metazoa</taxon>
        <taxon>Ecdysozoa</taxon>
        <taxon>Nematoda</taxon>
        <taxon>Chromadorea</taxon>
        <taxon>Rhabditida</taxon>
        <taxon>Rhabditina</taxon>
        <taxon>Diplogasteromorpha</taxon>
        <taxon>Diplogasteroidea</taxon>
        <taxon>Neodiplogasteridae</taxon>
        <taxon>Pristionchus</taxon>
    </lineage>
</organism>
<keyword evidence="1" id="KW-0175">Coiled coil</keyword>
<dbReference type="EMBL" id="BTSY01000003">
    <property type="protein sequence ID" value="GMT20402.1"/>
    <property type="molecule type" value="Genomic_DNA"/>
</dbReference>
<comment type="caution">
    <text evidence="2">The sequence shown here is derived from an EMBL/GenBank/DDBJ whole genome shotgun (WGS) entry which is preliminary data.</text>
</comment>
<feature type="non-terminal residue" evidence="2">
    <location>
        <position position="130"/>
    </location>
</feature>